<dbReference type="EMBL" id="JBHUFA010000001">
    <property type="protein sequence ID" value="MFD1694003.1"/>
    <property type="molecule type" value="Genomic_DNA"/>
</dbReference>
<evidence type="ECO:0000313" key="6">
    <source>
        <dbReference type="Proteomes" id="UP001597327"/>
    </source>
</evidence>
<evidence type="ECO:0000256" key="1">
    <source>
        <dbReference type="ARBA" id="ARBA00023015"/>
    </source>
</evidence>
<keyword evidence="3" id="KW-0804">Transcription</keyword>
<feature type="domain" description="HTH araC/xylS-type" evidence="4">
    <location>
        <begin position="196"/>
        <end position="294"/>
    </location>
</feature>
<dbReference type="PROSITE" id="PS01124">
    <property type="entry name" value="HTH_ARAC_FAMILY_2"/>
    <property type="match status" value="1"/>
</dbReference>
<reference evidence="6" key="1">
    <citation type="journal article" date="2019" name="Int. J. Syst. Evol. Microbiol.">
        <title>The Global Catalogue of Microorganisms (GCM) 10K type strain sequencing project: providing services to taxonomists for standard genome sequencing and annotation.</title>
        <authorList>
            <consortium name="The Broad Institute Genomics Platform"/>
            <consortium name="The Broad Institute Genome Sequencing Center for Infectious Disease"/>
            <person name="Wu L."/>
            <person name="Ma J."/>
        </authorList>
    </citation>
    <scope>NUCLEOTIDE SEQUENCE [LARGE SCALE GENOMIC DNA]</scope>
    <source>
        <strain evidence="6">JCM 3369</strain>
    </source>
</reference>
<evidence type="ECO:0000256" key="3">
    <source>
        <dbReference type="ARBA" id="ARBA00023163"/>
    </source>
</evidence>
<dbReference type="RefSeq" id="WP_149892097.1">
    <property type="nucleotide sequence ID" value="NZ_JBHUFA010000001.1"/>
</dbReference>
<proteinExistence type="predicted"/>
<dbReference type="Gene3D" id="1.10.10.60">
    <property type="entry name" value="Homeodomain-like"/>
    <property type="match status" value="2"/>
</dbReference>
<evidence type="ECO:0000313" key="5">
    <source>
        <dbReference type="EMBL" id="MFD1694003.1"/>
    </source>
</evidence>
<gene>
    <name evidence="5" type="ORF">ACFSC7_00600</name>
</gene>
<dbReference type="Proteomes" id="UP001597327">
    <property type="component" value="Unassembled WGS sequence"/>
</dbReference>
<sequence>MTFHPNMNSRISGVTVLEELRCRAWPGVIADVWNVSCAEGAEGHYVSRAPRLFMMLEGDADLRLNLRSTDSGPEHALSPERPLCFIPAEMPIWSRISPGGTMRHLDLHLDMASLSERLAGRLDRVSLNEALQAPQFSLTDPRLLQVARLIGRETADPDGLDDLYGESLVTALVTLLARPRPAARAQRGKLPARHLRKVMDHISENVARSISLKELADLVGLSPSYFSEAFKQSTGLPPHRWQMARRVQEAKRLLRDQRLSPTEAALAAGFADQAHFTRVFRRFEGTTPGAWLRSLDG</sequence>
<dbReference type="InterPro" id="IPR018060">
    <property type="entry name" value="HTH_AraC"/>
</dbReference>
<dbReference type="InterPro" id="IPR009057">
    <property type="entry name" value="Homeodomain-like_sf"/>
</dbReference>
<dbReference type="Pfam" id="PF12833">
    <property type="entry name" value="HTH_18"/>
    <property type="match status" value="1"/>
</dbReference>
<organism evidence="5 6">
    <name type="scientific">Roseibium aestuarii</name>
    <dbReference type="NCBI Taxonomy" id="2600299"/>
    <lineage>
        <taxon>Bacteria</taxon>
        <taxon>Pseudomonadati</taxon>
        <taxon>Pseudomonadota</taxon>
        <taxon>Alphaproteobacteria</taxon>
        <taxon>Hyphomicrobiales</taxon>
        <taxon>Stappiaceae</taxon>
        <taxon>Roseibium</taxon>
    </lineage>
</organism>
<name>A0ABW4JRE7_9HYPH</name>
<evidence type="ECO:0000256" key="2">
    <source>
        <dbReference type="ARBA" id="ARBA00023125"/>
    </source>
</evidence>
<comment type="caution">
    <text evidence="5">The sequence shown here is derived from an EMBL/GenBank/DDBJ whole genome shotgun (WGS) entry which is preliminary data.</text>
</comment>
<protein>
    <submittedName>
        <fullName evidence="5">Helix-turn-helix domain-containing protein</fullName>
    </submittedName>
</protein>
<dbReference type="InterPro" id="IPR050204">
    <property type="entry name" value="AraC_XylS_family_regulators"/>
</dbReference>
<evidence type="ECO:0000259" key="4">
    <source>
        <dbReference type="PROSITE" id="PS01124"/>
    </source>
</evidence>
<dbReference type="SUPFAM" id="SSF46689">
    <property type="entry name" value="Homeodomain-like"/>
    <property type="match status" value="2"/>
</dbReference>
<keyword evidence="6" id="KW-1185">Reference proteome</keyword>
<keyword evidence="1" id="KW-0805">Transcription regulation</keyword>
<keyword evidence="2" id="KW-0238">DNA-binding</keyword>
<dbReference type="SMART" id="SM00342">
    <property type="entry name" value="HTH_ARAC"/>
    <property type="match status" value="1"/>
</dbReference>
<dbReference type="PANTHER" id="PTHR46796">
    <property type="entry name" value="HTH-TYPE TRANSCRIPTIONAL ACTIVATOR RHAS-RELATED"/>
    <property type="match status" value="1"/>
</dbReference>
<dbReference type="PANTHER" id="PTHR46796:SF6">
    <property type="entry name" value="ARAC SUBFAMILY"/>
    <property type="match status" value="1"/>
</dbReference>
<accession>A0ABW4JRE7</accession>